<dbReference type="InterPro" id="IPR007219">
    <property type="entry name" value="XnlR_reg_dom"/>
</dbReference>
<dbReference type="SMART" id="SM00906">
    <property type="entry name" value="Fungal_trans"/>
    <property type="match status" value="1"/>
</dbReference>
<dbReference type="GO" id="GO:0000978">
    <property type="term" value="F:RNA polymerase II cis-regulatory region sequence-specific DNA binding"/>
    <property type="evidence" value="ECO:0007669"/>
    <property type="project" value="TreeGrafter"/>
</dbReference>
<feature type="region of interest" description="Disordered" evidence="4">
    <location>
        <begin position="220"/>
        <end position="249"/>
    </location>
</feature>
<feature type="compositionally biased region" description="Low complexity" evidence="4">
    <location>
        <begin position="220"/>
        <end position="232"/>
    </location>
</feature>
<evidence type="ECO:0000259" key="5">
    <source>
        <dbReference type="SMART" id="SM00906"/>
    </source>
</evidence>
<dbReference type="GO" id="GO:0000435">
    <property type="term" value="P:positive regulation of transcription from RNA polymerase II promoter by galactose"/>
    <property type="evidence" value="ECO:0007669"/>
    <property type="project" value="TreeGrafter"/>
</dbReference>
<sequence length="696" mass="79263">MRYFALSILYHDQELRYFSLQSTNYTWRGHRKSCTSHNSKMVLDMRAVMSQQTKTLVVLRSDRPTRTPNTLLLFSLQRLDPPTMTKSASQKSLEEKHSQRHMFASSGLRSACPGRRTIARPPSDAKRDFIFKDYAMNPKTRRASQKLRFSDFLSCDPLSYCNPCPMMRLLDATDVLLTSASKVALIWAHIITKTCDGLQPCKVCRKRNVDCHYRLRKASKSPTYSTTPGSYSVESLSTKSPETPEESDSMDKIENALHPNQDRMTRSTAPEFDYKFSLTSVSDTEKLKIHGYSCMLLDYQKRFAFVGNSATQSFMAWIKDTVRDRSGPSDFTEDRNWSQLPEAPFVAPQPLGPYDLPCKDTAVTLVKLYFTKTSGFIDVLNQELIESIMNQFYDEPSRVGVPDKCLLYLTLSIGLALGDPQDNGSYSHGLEDQLFDEAEALSRPYDVYERPGGHYDASWFLQILVLMAYYMLATSRRNLAYEYCGRAVRRAYTLGIHRGNETEVDNFAAPQNQRVLTQNIWRSLFILDRFLASSLGRPVAISDNEYSDSSLASPCGSSIRDILDPTVEACQIIGQTLNSIYPRRRVAFEVPNQMMNYLEHHPDFNNDGLFENGMAHSSHTMTQINTQLIGFYANIVVCRPFFLLRFKNTVECKTLDGTEAEINKLSQRCVSQSLEAIRMVNNLRSISSYYLDPIAL</sequence>
<gene>
    <name evidence="6" type="ORF">KAF25_007604</name>
</gene>
<dbReference type="GO" id="GO:0006351">
    <property type="term" value="P:DNA-templated transcription"/>
    <property type="evidence" value="ECO:0007669"/>
    <property type="project" value="InterPro"/>
</dbReference>
<evidence type="ECO:0000256" key="1">
    <source>
        <dbReference type="ARBA" id="ARBA00023015"/>
    </source>
</evidence>
<evidence type="ECO:0000256" key="3">
    <source>
        <dbReference type="ARBA" id="ARBA00023242"/>
    </source>
</evidence>
<evidence type="ECO:0000256" key="2">
    <source>
        <dbReference type="ARBA" id="ARBA00023163"/>
    </source>
</evidence>
<keyword evidence="1" id="KW-0805">Transcription regulation</keyword>
<dbReference type="GO" id="GO:0005634">
    <property type="term" value="C:nucleus"/>
    <property type="evidence" value="ECO:0007669"/>
    <property type="project" value="TreeGrafter"/>
</dbReference>
<dbReference type="GO" id="GO:0008270">
    <property type="term" value="F:zinc ion binding"/>
    <property type="evidence" value="ECO:0007669"/>
    <property type="project" value="InterPro"/>
</dbReference>
<keyword evidence="3" id="KW-0539">Nucleus</keyword>
<dbReference type="InterPro" id="IPR051127">
    <property type="entry name" value="Fungal_SecMet_Regulators"/>
</dbReference>
<keyword evidence="7" id="KW-1185">Reference proteome</keyword>
<dbReference type="GO" id="GO:0000981">
    <property type="term" value="F:DNA-binding transcription factor activity, RNA polymerase II-specific"/>
    <property type="evidence" value="ECO:0007669"/>
    <property type="project" value="TreeGrafter"/>
</dbReference>
<dbReference type="EMBL" id="JAGPUO010000013">
    <property type="protein sequence ID" value="KAG5659051.1"/>
    <property type="molecule type" value="Genomic_DNA"/>
</dbReference>
<dbReference type="PANTHER" id="PTHR47424">
    <property type="entry name" value="REGULATORY PROTEIN GAL4"/>
    <property type="match status" value="1"/>
</dbReference>
<evidence type="ECO:0000313" key="6">
    <source>
        <dbReference type="EMBL" id="KAG5659051.1"/>
    </source>
</evidence>
<evidence type="ECO:0000256" key="4">
    <source>
        <dbReference type="SAM" id="MobiDB-lite"/>
    </source>
</evidence>
<accession>A0A9P7KMW1</accession>
<keyword evidence="2" id="KW-0804">Transcription</keyword>
<dbReference type="Pfam" id="PF04082">
    <property type="entry name" value="Fungal_trans"/>
    <property type="match status" value="1"/>
</dbReference>
<evidence type="ECO:0000313" key="7">
    <source>
        <dbReference type="Proteomes" id="UP000782241"/>
    </source>
</evidence>
<dbReference type="PANTHER" id="PTHR47424:SF9">
    <property type="entry name" value="TAH-2"/>
    <property type="match status" value="1"/>
</dbReference>
<dbReference type="Proteomes" id="UP000782241">
    <property type="component" value="Unassembled WGS sequence"/>
</dbReference>
<reference evidence="6" key="1">
    <citation type="submission" date="2021-04" db="EMBL/GenBank/DDBJ databases">
        <title>Draft genome of Fusarium avenaceum strain F156N33, isolated from an atmospheric sample in Virginia.</title>
        <authorList>
            <person name="Yang S."/>
            <person name="Vinatzer B.A."/>
            <person name="Coleman J."/>
        </authorList>
    </citation>
    <scope>NUCLEOTIDE SEQUENCE</scope>
    <source>
        <strain evidence="6">F156N33</strain>
    </source>
</reference>
<organism evidence="6 7">
    <name type="scientific">Fusarium avenaceum</name>
    <dbReference type="NCBI Taxonomy" id="40199"/>
    <lineage>
        <taxon>Eukaryota</taxon>
        <taxon>Fungi</taxon>
        <taxon>Dikarya</taxon>
        <taxon>Ascomycota</taxon>
        <taxon>Pezizomycotina</taxon>
        <taxon>Sordariomycetes</taxon>
        <taxon>Hypocreomycetidae</taxon>
        <taxon>Hypocreales</taxon>
        <taxon>Nectriaceae</taxon>
        <taxon>Fusarium</taxon>
        <taxon>Fusarium tricinctum species complex</taxon>
    </lineage>
</organism>
<dbReference type="CDD" id="cd12148">
    <property type="entry name" value="fungal_TF_MHR"/>
    <property type="match status" value="1"/>
</dbReference>
<feature type="domain" description="Xylanolytic transcriptional activator regulatory" evidence="5">
    <location>
        <begin position="480"/>
        <end position="558"/>
    </location>
</feature>
<protein>
    <recommendedName>
        <fullName evidence="5">Xylanolytic transcriptional activator regulatory domain-containing protein</fullName>
    </recommendedName>
</protein>
<dbReference type="AlphaFoldDB" id="A0A9P7KMW1"/>
<proteinExistence type="predicted"/>
<name>A0A9P7KMW1_9HYPO</name>
<comment type="caution">
    <text evidence="6">The sequence shown here is derived from an EMBL/GenBank/DDBJ whole genome shotgun (WGS) entry which is preliminary data.</text>
</comment>